<organism evidence="1 2">
    <name type="scientific">Tsuneonella flava</name>
    <dbReference type="NCBI Taxonomy" id="2055955"/>
    <lineage>
        <taxon>Bacteria</taxon>
        <taxon>Pseudomonadati</taxon>
        <taxon>Pseudomonadota</taxon>
        <taxon>Alphaproteobacteria</taxon>
        <taxon>Sphingomonadales</taxon>
        <taxon>Erythrobacteraceae</taxon>
        <taxon>Tsuneonella</taxon>
    </lineage>
</organism>
<protein>
    <submittedName>
        <fullName evidence="1">RecX family transcriptional regulator</fullName>
    </submittedName>
</protein>
<evidence type="ECO:0000313" key="1">
    <source>
        <dbReference type="EMBL" id="QSB45949.1"/>
    </source>
</evidence>
<accession>A0ABX7KD46</accession>
<dbReference type="Proteomes" id="UP000663637">
    <property type="component" value="Chromosome"/>
</dbReference>
<sequence>MVNNSPRSRRKPAPLDAQRLEEIALSYVARFSTSTGKLRDYLARKVRERGWEGAGEPNLNAIVERFADKGYVDDAAWAQARRDGLLQRGYGPRRVAQDLDAAGISAQLHAGLSPDEAAIRRAAVKLAARRRFGPWSRAVPDPAIREKQIAAIVRAGHRFDVARSVVEAHSVAAAEQWAAEVDEAEEDDFL</sequence>
<dbReference type="EMBL" id="CP061510">
    <property type="protein sequence ID" value="QSB45949.1"/>
    <property type="molecule type" value="Genomic_DNA"/>
</dbReference>
<proteinExistence type="predicted"/>
<dbReference type="RefSeq" id="WP_102153804.1">
    <property type="nucleotide sequence ID" value="NZ_PHSO01000003.1"/>
</dbReference>
<evidence type="ECO:0000313" key="2">
    <source>
        <dbReference type="Proteomes" id="UP000663637"/>
    </source>
</evidence>
<name>A0ABX7KD46_9SPHN</name>
<keyword evidence="2" id="KW-1185">Reference proteome</keyword>
<gene>
    <name evidence="1" type="ORF">IDJ81_01200</name>
</gene>
<reference evidence="1 2" key="1">
    <citation type="submission" date="2020-09" db="EMBL/GenBank/DDBJ databases">
        <title>Complete genome sequence of altererythrobacter flavus SS-21NJ, isolated from Dongying oil sludge in Shandong province.</title>
        <authorList>
            <person name="Sun S."/>
            <person name="Zhang Z."/>
        </authorList>
    </citation>
    <scope>NUCLEOTIDE SEQUENCE [LARGE SCALE GENOMIC DNA]</scope>
    <source>
        <strain evidence="1 2">SS-21NJ</strain>
    </source>
</reference>